<dbReference type="EMBL" id="FCOL02000010">
    <property type="protein sequence ID" value="SAL49424.1"/>
    <property type="molecule type" value="Genomic_DNA"/>
</dbReference>
<sequence length="131" mass="13963">MTRDMNCRLAGNWPGRRLLMGASVVVSMVCVGEVLAKPGGEPLVLDTQTGIHSGVPGTVLQSGSLGGPGMVHAQPMATLPELPQQEQMPIMVSPYVQYGGQTSGQSTQPYQPQGYGYGQPGYNRSYRQPSR</sequence>
<gene>
    <name evidence="2" type="ORF">AWB67_02238</name>
</gene>
<dbReference type="AlphaFoldDB" id="A0A158HYD4"/>
<accession>A0A158HYD4</accession>
<evidence type="ECO:0000313" key="2">
    <source>
        <dbReference type="EMBL" id="SAL49424.1"/>
    </source>
</evidence>
<feature type="region of interest" description="Disordered" evidence="1">
    <location>
        <begin position="98"/>
        <end position="131"/>
    </location>
</feature>
<evidence type="ECO:0000256" key="1">
    <source>
        <dbReference type="SAM" id="MobiDB-lite"/>
    </source>
</evidence>
<proteinExistence type="predicted"/>
<name>A0A158HYD4_9BURK</name>
<feature type="compositionally biased region" description="Low complexity" evidence="1">
    <location>
        <begin position="98"/>
        <end position="114"/>
    </location>
</feature>
<dbReference type="Proteomes" id="UP000054925">
    <property type="component" value="Unassembled WGS sequence"/>
</dbReference>
<organism evidence="2 3">
    <name type="scientific">Caballeronia terrestris</name>
    <dbReference type="NCBI Taxonomy" id="1226301"/>
    <lineage>
        <taxon>Bacteria</taxon>
        <taxon>Pseudomonadati</taxon>
        <taxon>Pseudomonadota</taxon>
        <taxon>Betaproteobacteria</taxon>
        <taxon>Burkholderiales</taxon>
        <taxon>Burkholderiaceae</taxon>
        <taxon>Caballeronia</taxon>
    </lineage>
</organism>
<protein>
    <submittedName>
        <fullName evidence="2">Uncharacterized protein</fullName>
    </submittedName>
</protein>
<keyword evidence="3" id="KW-1185">Reference proteome</keyword>
<evidence type="ECO:0000313" key="3">
    <source>
        <dbReference type="Proteomes" id="UP000054925"/>
    </source>
</evidence>
<reference evidence="2" key="1">
    <citation type="submission" date="2016-01" db="EMBL/GenBank/DDBJ databases">
        <authorList>
            <person name="Peeters C."/>
        </authorList>
    </citation>
    <scope>NUCLEOTIDE SEQUENCE [LARGE SCALE GENOMIC DNA]</scope>
    <source>
        <strain evidence="2">LMG 22937</strain>
    </source>
</reference>
<comment type="caution">
    <text evidence="2">The sequence shown here is derived from an EMBL/GenBank/DDBJ whole genome shotgun (WGS) entry which is preliminary data.</text>
</comment>